<dbReference type="OrthoDB" id="8478808at2"/>
<sequence>MQFLLITDIFGRTPAVSGLANELSDNTIIIDPYNTEEQNFGDEAQAYQTFMDKVGIETYAKQVSKVVAGLAVPTVIVAFSAGASALWSVSERITNANVRLNILFYASQVRHFLAVKPAVESYMIYPSEETHFSIPELVTKLAFVPNVKLEVSQYKHGFMNKLSDNFSAEGYRMYVQQIDDLVSTHQWQSE</sequence>
<protein>
    <recommendedName>
        <fullName evidence="3">Dienelactone hydrolase domain-containing protein</fullName>
    </recommendedName>
</protein>
<dbReference type="Proteomes" id="UP000439994">
    <property type="component" value="Unassembled WGS sequence"/>
</dbReference>
<keyword evidence="2" id="KW-1185">Reference proteome</keyword>
<gene>
    <name evidence="1" type="ORF">GNP35_06025</name>
</gene>
<organism evidence="1 2">
    <name type="scientific">Psychrosphaera haliotis</name>
    <dbReference type="NCBI Taxonomy" id="555083"/>
    <lineage>
        <taxon>Bacteria</taxon>
        <taxon>Pseudomonadati</taxon>
        <taxon>Pseudomonadota</taxon>
        <taxon>Gammaproteobacteria</taxon>
        <taxon>Alteromonadales</taxon>
        <taxon>Pseudoalteromonadaceae</taxon>
        <taxon>Psychrosphaera</taxon>
    </lineage>
</organism>
<dbReference type="RefSeq" id="WP_155695282.1">
    <property type="nucleotide sequence ID" value="NZ_WOCD01000003.1"/>
</dbReference>
<dbReference type="EMBL" id="WOCD01000003">
    <property type="protein sequence ID" value="MUH72079.1"/>
    <property type="molecule type" value="Genomic_DNA"/>
</dbReference>
<evidence type="ECO:0000313" key="2">
    <source>
        <dbReference type="Proteomes" id="UP000439994"/>
    </source>
</evidence>
<name>A0A6N8F9F3_9GAMM</name>
<proteinExistence type="predicted"/>
<evidence type="ECO:0000313" key="1">
    <source>
        <dbReference type="EMBL" id="MUH72079.1"/>
    </source>
</evidence>
<reference evidence="1 2" key="1">
    <citation type="submission" date="2019-11" db="EMBL/GenBank/DDBJ databases">
        <title>P. haliotis isolates from Z. marina roots.</title>
        <authorList>
            <person name="Cohen M."/>
            <person name="Jospin G."/>
            <person name="Eisen J.A."/>
            <person name="Coil D.A."/>
        </authorList>
    </citation>
    <scope>NUCLEOTIDE SEQUENCE [LARGE SCALE GENOMIC DNA]</scope>
    <source>
        <strain evidence="1 2">UCD-MCMsp1aY</strain>
    </source>
</reference>
<evidence type="ECO:0008006" key="3">
    <source>
        <dbReference type="Google" id="ProtNLM"/>
    </source>
</evidence>
<comment type="caution">
    <text evidence="1">The sequence shown here is derived from an EMBL/GenBank/DDBJ whole genome shotgun (WGS) entry which is preliminary data.</text>
</comment>
<accession>A0A6N8F9F3</accession>
<dbReference type="AlphaFoldDB" id="A0A6N8F9F3"/>